<sequence>MKQSALTQLIEQAKQKKKDKSMLLKIESTPGGFNSNGNGMFLMVGEHPN</sequence>
<name>U9UGA6_RHIID</name>
<dbReference type="AlphaFoldDB" id="U9UGA6"/>
<accession>U9UGA6</accession>
<proteinExistence type="predicted"/>
<evidence type="ECO:0000313" key="1">
    <source>
        <dbReference type="EMBL" id="ESA14631.1"/>
    </source>
</evidence>
<dbReference type="EMBL" id="KI282734">
    <property type="protein sequence ID" value="ESA14631.1"/>
    <property type="molecule type" value="Genomic_DNA"/>
</dbReference>
<dbReference type="HOGENOM" id="CLU_3143733_0_0_1"/>
<reference evidence="1" key="1">
    <citation type="submission" date="2013-07" db="EMBL/GenBank/DDBJ databases">
        <title>The genome of an arbuscular mycorrhizal fungus provides insights into the evolution of the oldest plant symbiosis.</title>
        <authorList>
            <consortium name="DOE Joint Genome Institute"/>
            <person name="Tisserant E."/>
            <person name="Malbreil M."/>
            <person name="Kuo A."/>
            <person name="Kohler A."/>
            <person name="Symeonidi A."/>
            <person name="Balestrini R."/>
            <person name="Charron P."/>
            <person name="Duensing N."/>
            <person name="Frei-dit-Frey N."/>
            <person name="Gianinazzi-Pearson V."/>
            <person name="Gilbert B."/>
            <person name="Handa Y."/>
            <person name="Hijri M."/>
            <person name="Kaul R."/>
            <person name="Kawaguchi M."/>
            <person name="Krajinski F."/>
            <person name="Lammers P."/>
            <person name="Lapierre D."/>
            <person name="Masclaux F.G."/>
            <person name="Murat C."/>
            <person name="Morin E."/>
            <person name="Ndikumana S."/>
            <person name="Pagni M."/>
            <person name="Petitpierre D."/>
            <person name="Requena N."/>
            <person name="Rosikiewicz P."/>
            <person name="Riley R."/>
            <person name="Saito K."/>
            <person name="San Clemente H."/>
            <person name="Shapiro H."/>
            <person name="van Tuinen D."/>
            <person name="Becard G."/>
            <person name="Bonfante P."/>
            <person name="Paszkowski U."/>
            <person name="Shachar-Hill Y."/>
            <person name="Young J.P."/>
            <person name="Sanders I.R."/>
            <person name="Henrissat B."/>
            <person name="Rensing S.A."/>
            <person name="Grigoriev I.V."/>
            <person name="Corradi N."/>
            <person name="Roux C."/>
            <person name="Martin F."/>
        </authorList>
    </citation>
    <scope>NUCLEOTIDE SEQUENCE</scope>
    <source>
        <strain evidence="1">DAOM 197198</strain>
    </source>
</reference>
<gene>
    <name evidence="1" type="ORF">GLOINDRAFT_24756</name>
</gene>
<protein>
    <submittedName>
        <fullName evidence="1">Uncharacterized protein</fullName>
    </submittedName>
</protein>
<organism evidence="1">
    <name type="scientific">Rhizophagus irregularis (strain DAOM 181602 / DAOM 197198 / MUCL 43194)</name>
    <name type="common">Arbuscular mycorrhizal fungus</name>
    <name type="synonym">Glomus intraradices</name>
    <dbReference type="NCBI Taxonomy" id="747089"/>
    <lineage>
        <taxon>Eukaryota</taxon>
        <taxon>Fungi</taxon>
        <taxon>Fungi incertae sedis</taxon>
        <taxon>Mucoromycota</taxon>
        <taxon>Glomeromycotina</taxon>
        <taxon>Glomeromycetes</taxon>
        <taxon>Glomerales</taxon>
        <taxon>Glomeraceae</taxon>
        <taxon>Rhizophagus</taxon>
    </lineage>
</organism>